<dbReference type="SUPFAM" id="SSF51316">
    <property type="entry name" value="Mss4-like"/>
    <property type="match status" value="1"/>
</dbReference>
<dbReference type="Pfam" id="PF04828">
    <property type="entry name" value="GFA"/>
    <property type="match status" value="1"/>
</dbReference>
<dbReference type="InterPro" id="IPR006913">
    <property type="entry name" value="CENP-V/GFA"/>
</dbReference>
<evidence type="ECO:0000256" key="3">
    <source>
        <dbReference type="ARBA" id="ARBA00022833"/>
    </source>
</evidence>
<dbReference type="GO" id="GO:0046872">
    <property type="term" value="F:metal ion binding"/>
    <property type="evidence" value="ECO:0007669"/>
    <property type="project" value="UniProtKB-KW"/>
</dbReference>
<dbReference type="InterPro" id="IPR011057">
    <property type="entry name" value="Mss4-like_sf"/>
</dbReference>
<evidence type="ECO:0000259" key="5">
    <source>
        <dbReference type="Pfam" id="PF04828"/>
    </source>
</evidence>
<dbReference type="EMBL" id="KZ826425">
    <property type="protein sequence ID" value="PYI01089.1"/>
    <property type="molecule type" value="Genomic_DNA"/>
</dbReference>
<proteinExistence type="inferred from homology"/>
<evidence type="ECO:0000256" key="1">
    <source>
        <dbReference type="ARBA" id="ARBA00005495"/>
    </source>
</evidence>
<name>A0A319EJP5_ASPSB</name>
<dbReference type="PANTHER" id="PTHR33337">
    <property type="entry name" value="GFA DOMAIN-CONTAINING PROTEIN"/>
    <property type="match status" value="1"/>
</dbReference>
<accession>A0A319EJP5</accession>
<keyword evidence="3" id="KW-0862">Zinc</keyword>
<dbReference type="OrthoDB" id="406544at2759"/>
<dbReference type="VEuPathDB" id="FungiDB:BO78DRAFT_411735"/>
<evidence type="ECO:0000313" key="6">
    <source>
        <dbReference type="EMBL" id="PYI01089.1"/>
    </source>
</evidence>
<keyword evidence="2" id="KW-0479">Metal-binding</keyword>
<sequence length="133" mass="14548">MAVGGCFCGKIRIEFNGQPLKSASTAQAGNPIYVINSTELKVSGNPKEVAKTADSGNKMRNYFCPDCGTPLFGRKIHSNGDFDEITIVRAGIFDDIQMLNEQKPEAELYTDRRLQWVNPVEGAEQFGGMLALS</sequence>
<keyword evidence="4" id="KW-0456">Lyase</keyword>
<dbReference type="GO" id="GO:0016846">
    <property type="term" value="F:carbon-sulfur lyase activity"/>
    <property type="evidence" value="ECO:0007669"/>
    <property type="project" value="InterPro"/>
</dbReference>
<dbReference type="AlphaFoldDB" id="A0A319EJP5"/>
<evidence type="ECO:0000256" key="2">
    <source>
        <dbReference type="ARBA" id="ARBA00022723"/>
    </source>
</evidence>
<dbReference type="Proteomes" id="UP000248423">
    <property type="component" value="Unassembled WGS sequence"/>
</dbReference>
<gene>
    <name evidence="6" type="ORF">BO78DRAFT_411735</name>
</gene>
<comment type="similarity">
    <text evidence="1">Belongs to the Gfa family.</text>
</comment>
<keyword evidence="7" id="KW-1185">Reference proteome</keyword>
<dbReference type="STRING" id="1448318.A0A319EJP5"/>
<dbReference type="PANTHER" id="PTHR33337:SF30">
    <property type="entry name" value="DUF636 DOMAIN PROTEIN (AFU_ORTHOLOGUE AFUA_1G03180)"/>
    <property type="match status" value="1"/>
</dbReference>
<reference evidence="6 7" key="1">
    <citation type="submission" date="2018-02" db="EMBL/GenBank/DDBJ databases">
        <title>The genomes of Aspergillus section Nigri reveals drivers in fungal speciation.</title>
        <authorList>
            <consortium name="DOE Joint Genome Institute"/>
            <person name="Vesth T.C."/>
            <person name="Nybo J."/>
            <person name="Theobald S."/>
            <person name="Brandl J."/>
            <person name="Frisvad J.C."/>
            <person name="Nielsen K.F."/>
            <person name="Lyhne E.K."/>
            <person name="Kogle M.E."/>
            <person name="Kuo A."/>
            <person name="Riley R."/>
            <person name="Clum A."/>
            <person name="Nolan M."/>
            <person name="Lipzen A."/>
            <person name="Salamov A."/>
            <person name="Henrissat B."/>
            <person name="Wiebenga A."/>
            <person name="De vries R.P."/>
            <person name="Grigoriev I.V."/>
            <person name="Mortensen U.H."/>
            <person name="Andersen M.R."/>
            <person name="Baker S.E."/>
        </authorList>
    </citation>
    <scope>NUCLEOTIDE SEQUENCE [LARGE SCALE GENOMIC DNA]</scope>
    <source>
        <strain evidence="6 7">CBS 121057</strain>
    </source>
</reference>
<evidence type="ECO:0000256" key="4">
    <source>
        <dbReference type="ARBA" id="ARBA00023239"/>
    </source>
</evidence>
<organism evidence="6 7">
    <name type="scientific">Aspergillus sclerotiicarbonarius (strain CBS 121057 / IBT 28362)</name>
    <dbReference type="NCBI Taxonomy" id="1448318"/>
    <lineage>
        <taxon>Eukaryota</taxon>
        <taxon>Fungi</taxon>
        <taxon>Dikarya</taxon>
        <taxon>Ascomycota</taxon>
        <taxon>Pezizomycotina</taxon>
        <taxon>Eurotiomycetes</taxon>
        <taxon>Eurotiomycetidae</taxon>
        <taxon>Eurotiales</taxon>
        <taxon>Aspergillaceae</taxon>
        <taxon>Aspergillus</taxon>
        <taxon>Aspergillus subgen. Circumdati</taxon>
    </lineage>
</organism>
<feature type="domain" description="CENP-V/GFA" evidence="5">
    <location>
        <begin position="2"/>
        <end position="111"/>
    </location>
</feature>
<protein>
    <recommendedName>
        <fullName evidence="5">CENP-V/GFA domain-containing protein</fullName>
    </recommendedName>
</protein>
<dbReference type="Gene3D" id="3.90.1590.10">
    <property type="entry name" value="glutathione-dependent formaldehyde- activating enzyme (gfa)"/>
    <property type="match status" value="1"/>
</dbReference>
<evidence type="ECO:0000313" key="7">
    <source>
        <dbReference type="Proteomes" id="UP000248423"/>
    </source>
</evidence>